<reference evidence="1" key="1">
    <citation type="submission" date="2018-05" db="EMBL/GenBank/DDBJ databases">
        <authorList>
            <person name="Lanie J.A."/>
            <person name="Ng W.-L."/>
            <person name="Kazmierczak K.M."/>
            <person name="Andrzejewski T.M."/>
            <person name="Davidsen T.M."/>
            <person name="Wayne K.J."/>
            <person name="Tettelin H."/>
            <person name="Glass J.I."/>
            <person name="Rusch D."/>
            <person name="Podicherti R."/>
            <person name="Tsui H.-C.T."/>
            <person name="Winkler M.E."/>
        </authorList>
    </citation>
    <scope>NUCLEOTIDE SEQUENCE</scope>
</reference>
<dbReference type="SUPFAM" id="SSF48371">
    <property type="entry name" value="ARM repeat"/>
    <property type="match status" value="1"/>
</dbReference>
<dbReference type="EMBL" id="UINC01065635">
    <property type="protein sequence ID" value="SVB95510.1"/>
    <property type="molecule type" value="Genomic_DNA"/>
</dbReference>
<organism evidence="1">
    <name type="scientific">marine metagenome</name>
    <dbReference type="NCBI Taxonomy" id="408172"/>
    <lineage>
        <taxon>unclassified sequences</taxon>
        <taxon>metagenomes</taxon>
        <taxon>ecological metagenomes</taxon>
    </lineage>
</organism>
<sequence length="303" mass="32939">MIGRAVRGVQITAAGAALVACLGMAGLVVACSEVDPEPHIALLKSLQPEVREKAAGKLVIYGDPIVPRLIEETYSDYTRVRFEVARILGRIKNPRATGAMIRLLDDRSFTVAAYAAWGLGELRAQSAVPALLRFPDSLSRVFRQQVVWALGRCYGDTAHAALRDSVLHVVERALHDPAPDVRVAALQSARQLGYRGMVSQLIRMSRDPSAEVRHVAVQALGQSAIGNTPRPMESVTEQVRTEIVEALLASLREPIQSIRTKAVRALEGMGPPVQAESALRRMLSQGTTMDQREARRALEALTG</sequence>
<dbReference type="PANTHER" id="PTHR12697">
    <property type="entry name" value="PBS LYASE HEAT-LIKE PROTEIN"/>
    <property type="match status" value="1"/>
</dbReference>
<gene>
    <name evidence="1" type="ORF">METZ01_LOCUS248364</name>
</gene>
<dbReference type="InterPro" id="IPR004155">
    <property type="entry name" value="PBS_lyase_HEAT"/>
</dbReference>
<evidence type="ECO:0000313" key="1">
    <source>
        <dbReference type="EMBL" id="SVB95510.1"/>
    </source>
</evidence>
<evidence type="ECO:0008006" key="2">
    <source>
        <dbReference type="Google" id="ProtNLM"/>
    </source>
</evidence>
<dbReference type="InterPro" id="IPR011989">
    <property type="entry name" value="ARM-like"/>
</dbReference>
<protein>
    <recommendedName>
        <fullName evidence="2">HEAT repeat domain-containing protein</fullName>
    </recommendedName>
</protein>
<dbReference type="PANTHER" id="PTHR12697:SF5">
    <property type="entry name" value="DEOXYHYPUSINE HYDROXYLASE"/>
    <property type="match status" value="1"/>
</dbReference>
<dbReference type="Pfam" id="PF13646">
    <property type="entry name" value="HEAT_2"/>
    <property type="match status" value="2"/>
</dbReference>
<dbReference type="GO" id="GO:0016491">
    <property type="term" value="F:oxidoreductase activity"/>
    <property type="evidence" value="ECO:0007669"/>
    <property type="project" value="TreeGrafter"/>
</dbReference>
<proteinExistence type="predicted"/>
<dbReference type="Gene3D" id="1.25.10.10">
    <property type="entry name" value="Leucine-rich Repeat Variant"/>
    <property type="match status" value="2"/>
</dbReference>
<name>A0A382I794_9ZZZZ</name>
<dbReference type="PROSITE" id="PS51257">
    <property type="entry name" value="PROKAR_LIPOPROTEIN"/>
    <property type="match status" value="1"/>
</dbReference>
<accession>A0A382I794</accession>
<dbReference type="AlphaFoldDB" id="A0A382I794"/>
<dbReference type="SMART" id="SM00567">
    <property type="entry name" value="EZ_HEAT"/>
    <property type="match status" value="5"/>
</dbReference>
<dbReference type="InterPro" id="IPR016024">
    <property type="entry name" value="ARM-type_fold"/>
</dbReference>